<sequence length="138" mass="16363">MNRDLRNLFWWPRMKNEISKFIMKCLTCQRVKAEHQVPFGKLMDVGHDHDGFFLRLPISAYKKNVVWVIVDRLTKSAHFVVVQTNYSLEKLFSCMVYLLQLCLTEILDSCRGSRNRYRHLLEPSFGSVPLFIHKLMDN</sequence>
<dbReference type="EMBL" id="SMMG02000001">
    <property type="protein sequence ID" value="KAA3488251.1"/>
    <property type="molecule type" value="Genomic_DNA"/>
</dbReference>
<accession>A0A5B6X208</accession>
<feature type="domain" description="Integrase zinc-binding" evidence="1">
    <location>
        <begin position="3"/>
        <end position="33"/>
    </location>
</feature>
<evidence type="ECO:0000259" key="1">
    <source>
        <dbReference type="Pfam" id="PF17921"/>
    </source>
</evidence>
<evidence type="ECO:0000313" key="3">
    <source>
        <dbReference type="Proteomes" id="UP000325315"/>
    </source>
</evidence>
<keyword evidence="3" id="KW-1185">Reference proteome</keyword>
<dbReference type="AlphaFoldDB" id="A0A5B6X208"/>
<organism evidence="2 3">
    <name type="scientific">Gossypium australe</name>
    <dbReference type="NCBI Taxonomy" id="47621"/>
    <lineage>
        <taxon>Eukaryota</taxon>
        <taxon>Viridiplantae</taxon>
        <taxon>Streptophyta</taxon>
        <taxon>Embryophyta</taxon>
        <taxon>Tracheophyta</taxon>
        <taxon>Spermatophyta</taxon>
        <taxon>Magnoliopsida</taxon>
        <taxon>eudicotyledons</taxon>
        <taxon>Gunneridae</taxon>
        <taxon>Pentapetalae</taxon>
        <taxon>rosids</taxon>
        <taxon>malvids</taxon>
        <taxon>Malvales</taxon>
        <taxon>Malvaceae</taxon>
        <taxon>Malvoideae</taxon>
        <taxon>Gossypium</taxon>
    </lineage>
</organism>
<protein>
    <submittedName>
        <fullName evidence="2">Integrase</fullName>
    </submittedName>
</protein>
<proteinExistence type="predicted"/>
<reference evidence="3" key="1">
    <citation type="journal article" date="2019" name="Plant Biotechnol. J.">
        <title>Genome sequencing of the Australian wild diploid species Gossypium australe highlights disease resistance and delayed gland morphogenesis.</title>
        <authorList>
            <person name="Cai Y."/>
            <person name="Cai X."/>
            <person name="Wang Q."/>
            <person name="Wang P."/>
            <person name="Zhang Y."/>
            <person name="Cai C."/>
            <person name="Xu Y."/>
            <person name="Wang K."/>
            <person name="Zhou Z."/>
            <person name="Wang C."/>
            <person name="Geng S."/>
            <person name="Li B."/>
            <person name="Dong Q."/>
            <person name="Hou Y."/>
            <person name="Wang H."/>
            <person name="Ai P."/>
            <person name="Liu Z."/>
            <person name="Yi F."/>
            <person name="Sun M."/>
            <person name="An G."/>
            <person name="Cheng J."/>
            <person name="Zhang Y."/>
            <person name="Shi Q."/>
            <person name="Xie Y."/>
            <person name="Shi X."/>
            <person name="Chang Y."/>
            <person name="Huang F."/>
            <person name="Chen Y."/>
            <person name="Hong S."/>
            <person name="Mi L."/>
            <person name="Sun Q."/>
            <person name="Zhang L."/>
            <person name="Zhou B."/>
            <person name="Peng R."/>
            <person name="Zhang X."/>
            <person name="Liu F."/>
        </authorList>
    </citation>
    <scope>NUCLEOTIDE SEQUENCE [LARGE SCALE GENOMIC DNA]</scope>
    <source>
        <strain evidence="3">cv. PA1801</strain>
    </source>
</reference>
<dbReference type="OrthoDB" id="998229at2759"/>
<dbReference type="PANTHER" id="PTHR45835">
    <property type="entry name" value="YALI0A06105P"/>
    <property type="match status" value="1"/>
</dbReference>
<dbReference type="Gene3D" id="1.10.340.70">
    <property type="match status" value="1"/>
</dbReference>
<name>A0A5B6X208_9ROSI</name>
<dbReference type="Pfam" id="PF17921">
    <property type="entry name" value="Integrase_H2C2"/>
    <property type="match status" value="1"/>
</dbReference>
<dbReference type="Proteomes" id="UP000325315">
    <property type="component" value="Unassembled WGS sequence"/>
</dbReference>
<comment type="caution">
    <text evidence="2">The sequence shown here is derived from an EMBL/GenBank/DDBJ whole genome shotgun (WGS) entry which is preliminary data.</text>
</comment>
<evidence type="ECO:0000313" key="2">
    <source>
        <dbReference type="EMBL" id="KAA3488251.1"/>
    </source>
</evidence>
<gene>
    <name evidence="2" type="ORF">EPI10_032021</name>
</gene>
<dbReference type="InterPro" id="IPR041588">
    <property type="entry name" value="Integrase_H2C2"/>
</dbReference>
<dbReference type="PANTHER" id="PTHR45835:SF99">
    <property type="entry name" value="CHROMO DOMAIN-CONTAINING PROTEIN-RELATED"/>
    <property type="match status" value="1"/>
</dbReference>